<feature type="transmembrane region" description="Helical" evidence="9">
    <location>
        <begin position="147"/>
        <end position="170"/>
    </location>
</feature>
<dbReference type="Gene3D" id="1.20.1070.10">
    <property type="entry name" value="Rhodopsin 7-helix transmembrane proteins"/>
    <property type="match status" value="1"/>
</dbReference>
<organism evidence="11 12">
    <name type="scientific">Magallana gigas</name>
    <name type="common">Pacific oyster</name>
    <name type="synonym">Crassostrea gigas</name>
    <dbReference type="NCBI Taxonomy" id="29159"/>
    <lineage>
        <taxon>Eukaryota</taxon>
        <taxon>Metazoa</taxon>
        <taxon>Spiralia</taxon>
        <taxon>Lophotrochozoa</taxon>
        <taxon>Mollusca</taxon>
        <taxon>Bivalvia</taxon>
        <taxon>Autobranchia</taxon>
        <taxon>Pteriomorphia</taxon>
        <taxon>Ostreida</taxon>
        <taxon>Ostreoidea</taxon>
        <taxon>Ostreidae</taxon>
        <taxon>Magallana</taxon>
    </lineage>
</organism>
<dbReference type="OMA" id="VCIISCT"/>
<evidence type="ECO:0000256" key="6">
    <source>
        <dbReference type="ARBA" id="ARBA00023136"/>
    </source>
</evidence>
<evidence type="ECO:0000256" key="1">
    <source>
        <dbReference type="ARBA" id="ARBA00004651"/>
    </source>
</evidence>
<dbReference type="GO" id="GO:0004930">
    <property type="term" value="F:G protein-coupled receptor activity"/>
    <property type="evidence" value="ECO:0007669"/>
    <property type="project" value="UniProtKB-KW"/>
</dbReference>
<feature type="transmembrane region" description="Helical" evidence="9">
    <location>
        <begin position="273"/>
        <end position="297"/>
    </location>
</feature>
<dbReference type="Proteomes" id="UP000005408">
    <property type="component" value="Unassembled WGS sequence"/>
</dbReference>
<feature type="transmembrane region" description="Helical" evidence="9">
    <location>
        <begin position="240"/>
        <end position="261"/>
    </location>
</feature>
<evidence type="ECO:0000313" key="12">
    <source>
        <dbReference type="Proteomes" id="UP000005408"/>
    </source>
</evidence>
<dbReference type="PRINTS" id="PR00237">
    <property type="entry name" value="GPCRRHODOPSN"/>
</dbReference>
<dbReference type="CDD" id="cd00637">
    <property type="entry name" value="7tm_classA_rhodopsin-like"/>
    <property type="match status" value="1"/>
</dbReference>
<dbReference type="GO" id="GO:0005886">
    <property type="term" value="C:plasma membrane"/>
    <property type="evidence" value="ECO:0007669"/>
    <property type="project" value="UniProtKB-SubCell"/>
</dbReference>
<sequence>MNNRSGSPLLAEENTFGRFQFVWEAPGIALTSVLILAIAALIGTFGNLLILVSVCHTIKRKSLEFIFVGNLAVSDLFVTLIVDPINILGKLEGERIFHYVPGFCRALACMCTISCVNSLGSIVLMSSSRYVSICHHNLYKRIFKRSTCFLMCLSLNLIGLLLILLNLAGIGDHSFDPKSLECIWDRMTTYYYTVSFTVIFVLVPVIVTGIFYCLIFIKFRGSNKRISHSTSTGHNKKPMYLAKSLFLIYAAFTICWIPYAVLTVADRNDSFPYEIHVLITTLAHLHPSFNWLVLYYTNTLFRNAFNKLVKSDKCFKNFSKENRQARNETIVSTVMTSHNSK</sequence>
<dbReference type="OrthoDB" id="10044919at2759"/>
<dbReference type="InterPro" id="IPR017452">
    <property type="entry name" value="GPCR_Rhodpsn_7TM"/>
</dbReference>
<comment type="subcellular location">
    <subcellularLocation>
        <location evidence="1">Cell membrane</location>
        <topology evidence="1">Multi-pass membrane protein</topology>
    </subcellularLocation>
</comment>
<evidence type="ECO:0000256" key="5">
    <source>
        <dbReference type="ARBA" id="ARBA00023040"/>
    </source>
</evidence>
<evidence type="ECO:0000256" key="3">
    <source>
        <dbReference type="ARBA" id="ARBA00022692"/>
    </source>
</evidence>
<feature type="transmembrane region" description="Helical" evidence="9">
    <location>
        <begin position="28"/>
        <end position="51"/>
    </location>
</feature>
<dbReference type="AlphaFoldDB" id="A0A8W8M7V4"/>
<keyword evidence="3 9" id="KW-0812">Transmembrane</keyword>
<feature type="domain" description="G-protein coupled receptors family 1 profile" evidence="10">
    <location>
        <begin position="46"/>
        <end position="294"/>
    </location>
</feature>
<keyword evidence="8" id="KW-0807">Transducer</keyword>
<name>A0A8W8M7V4_MAGGI</name>
<feature type="transmembrane region" description="Helical" evidence="9">
    <location>
        <begin position="63"/>
        <end position="82"/>
    </location>
</feature>
<evidence type="ECO:0000256" key="2">
    <source>
        <dbReference type="ARBA" id="ARBA00022475"/>
    </source>
</evidence>
<keyword evidence="4 9" id="KW-1133">Transmembrane helix</keyword>
<keyword evidence="5" id="KW-0297">G-protein coupled receptor</keyword>
<proteinExistence type="predicted"/>
<feature type="transmembrane region" description="Helical" evidence="9">
    <location>
        <begin position="102"/>
        <end position="126"/>
    </location>
</feature>
<evidence type="ECO:0000256" key="9">
    <source>
        <dbReference type="SAM" id="Phobius"/>
    </source>
</evidence>
<dbReference type="PANTHER" id="PTHR24228">
    <property type="entry name" value="B2 BRADYKININ RECEPTOR/ANGIOTENSIN II RECEPTOR"/>
    <property type="match status" value="1"/>
</dbReference>
<evidence type="ECO:0000256" key="7">
    <source>
        <dbReference type="ARBA" id="ARBA00023170"/>
    </source>
</evidence>
<keyword evidence="7" id="KW-0675">Receptor</keyword>
<dbReference type="SUPFAM" id="SSF81321">
    <property type="entry name" value="Family A G protein-coupled receptor-like"/>
    <property type="match status" value="1"/>
</dbReference>
<accession>A0A8W8M7V4</accession>
<dbReference type="Pfam" id="PF00001">
    <property type="entry name" value="7tm_1"/>
    <property type="match status" value="1"/>
</dbReference>
<keyword evidence="6 9" id="KW-0472">Membrane</keyword>
<dbReference type="PROSITE" id="PS50262">
    <property type="entry name" value="G_PROTEIN_RECEP_F1_2"/>
    <property type="match status" value="1"/>
</dbReference>
<dbReference type="PANTHER" id="PTHR24228:SF75">
    <property type="entry name" value="G-PROTEIN COUPLED RECEPTORS FAMILY 1 PROFILE DOMAIN-CONTAINING PROTEIN"/>
    <property type="match status" value="1"/>
</dbReference>
<dbReference type="EnsemblMetazoa" id="G31667.1">
    <property type="protein sequence ID" value="G31667.1:cds"/>
    <property type="gene ID" value="G31667"/>
</dbReference>
<feature type="transmembrane region" description="Helical" evidence="9">
    <location>
        <begin position="190"/>
        <end position="219"/>
    </location>
</feature>
<dbReference type="InterPro" id="IPR000276">
    <property type="entry name" value="GPCR_Rhodpsn"/>
</dbReference>
<evidence type="ECO:0000259" key="10">
    <source>
        <dbReference type="PROSITE" id="PS50262"/>
    </source>
</evidence>
<evidence type="ECO:0000313" key="11">
    <source>
        <dbReference type="EnsemblMetazoa" id="G31667.1:cds"/>
    </source>
</evidence>
<keyword evidence="12" id="KW-1185">Reference proteome</keyword>
<protein>
    <recommendedName>
        <fullName evidence="10">G-protein coupled receptors family 1 profile domain-containing protein</fullName>
    </recommendedName>
</protein>
<keyword evidence="2" id="KW-1003">Cell membrane</keyword>
<evidence type="ECO:0000256" key="8">
    <source>
        <dbReference type="ARBA" id="ARBA00023224"/>
    </source>
</evidence>
<evidence type="ECO:0000256" key="4">
    <source>
        <dbReference type="ARBA" id="ARBA00022989"/>
    </source>
</evidence>
<reference evidence="11" key="1">
    <citation type="submission" date="2022-08" db="UniProtKB">
        <authorList>
            <consortium name="EnsemblMetazoa"/>
        </authorList>
    </citation>
    <scope>IDENTIFICATION</scope>
    <source>
        <strain evidence="11">05x7-T-G4-1.051#20</strain>
    </source>
</reference>